<proteinExistence type="predicted"/>
<name>A0AAD0W2Q4_PSEO7</name>
<feature type="region of interest" description="Disordered" evidence="1">
    <location>
        <begin position="1"/>
        <end position="25"/>
    </location>
</feature>
<dbReference type="AlphaFoldDB" id="A0AAD0W2Q4"/>
<dbReference type="EMBL" id="CP031761">
    <property type="protein sequence ID" value="AXR01460.1"/>
    <property type="molecule type" value="Genomic_DNA"/>
</dbReference>
<organism evidence="2 3">
    <name type="scientific">Pseudoalteromonas piscicida</name>
    <dbReference type="NCBI Taxonomy" id="43662"/>
    <lineage>
        <taxon>Bacteria</taxon>
        <taxon>Pseudomonadati</taxon>
        <taxon>Pseudomonadota</taxon>
        <taxon>Gammaproteobacteria</taxon>
        <taxon>Alteromonadales</taxon>
        <taxon>Pseudoalteromonadaceae</taxon>
        <taxon>Pseudoalteromonas</taxon>
    </lineage>
</organism>
<protein>
    <recommendedName>
        <fullName evidence="4">Type VI secretion system (T6SS), amidase effector protein 4</fullName>
    </recommendedName>
</protein>
<reference evidence="2 3" key="1">
    <citation type="submission" date="2018-08" db="EMBL/GenBank/DDBJ databases">
        <title>Whole Genome Sequences of Two Pseudoalteromonas piscicida Strains, DE1-A and DE2-A, which Exhibit Strong Antibacterial Activity against Vibrio vulnificus.</title>
        <authorList>
            <person name="Richards G.P."/>
            <person name="Needleman D.S."/>
            <person name="Watson M.A."/>
            <person name="Polson S.W."/>
        </authorList>
    </citation>
    <scope>NUCLEOTIDE SEQUENCE [LARGE SCALE GENOMIC DNA]</scope>
    <source>
        <strain evidence="2 3">DE2-A</strain>
    </source>
</reference>
<gene>
    <name evidence="2" type="ORF">D0511_04780</name>
</gene>
<evidence type="ECO:0000313" key="2">
    <source>
        <dbReference type="EMBL" id="AXR01460.1"/>
    </source>
</evidence>
<evidence type="ECO:0000256" key="1">
    <source>
        <dbReference type="SAM" id="MobiDB-lite"/>
    </source>
</evidence>
<evidence type="ECO:0008006" key="4">
    <source>
        <dbReference type="Google" id="ProtNLM"/>
    </source>
</evidence>
<dbReference type="Proteomes" id="UP000258102">
    <property type="component" value="Chromosome 1"/>
</dbReference>
<dbReference type="Gene3D" id="3.90.1720.80">
    <property type="match status" value="1"/>
</dbReference>
<accession>A0AAD0W2Q4</accession>
<dbReference type="RefSeq" id="WP_088531356.1">
    <property type="nucleotide sequence ID" value="NZ_CP021646.1"/>
</dbReference>
<evidence type="ECO:0000313" key="3">
    <source>
        <dbReference type="Proteomes" id="UP000258102"/>
    </source>
</evidence>
<dbReference type="KEGG" id="ppis:B1L02_12950"/>
<sequence>MAAALRSSWGTRDFGWSGTGSAPKAASGVQGIICFMNIPGFGGQGHIDLWDKDHAIGSAYWNAGTIWLWRLS</sequence>